<keyword evidence="2" id="KW-1185">Reference proteome</keyword>
<evidence type="ECO:0008006" key="3">
    <source>
        <dbReference type="Google" id="ProtNLM"/>
    </source>
</evidence>
<dbReference type="EMBL" id="HE796683">
    <property type="protein sequence ID" value="CCH02663.1"/>
    <property type="molecule type" value="Genomic_DNA"/>
</dbReference>
<dbReference type="KEGG" id="fae:FAES_4664"/>
<dbReference type="Pfam" id="PF14066">
    <property type="entry name" value="DUF4256"/>
    <property type="match status" value="1"/>
</dbReference>
<dbReference type="HOGENOM" id="CLU_124273_0_0_10"/>
<proteinExistence type="predicted"/>
<reference evidence="1 2" key="1">
    <citation type="journal article" date="2012" name="J. Bacteriol.">
        <title>Genome Sequence of Fibrella aestuarina BUZ 2T, a Filamentous Marine Bacterium.</title>
        <authorList>
            <person name="Filippini M."/>
            <person name="Qi W."/>
            <person name="Blom J."/>
            <person name="Goesmann A."/>
            <person name="Smits T.H."/>
            <person name="Bagheri H.C."/>
        </authorList>
    </citation>
    <scope>NUCLEOTIDE SEQUENCE [LARGE SCALE GENOMIC DNA]</scope>
    <source>
        <strain evidence="2">BUZ 2T</strain>
    </source>
</reference>
<accession>I0KEW0</accession>
<name>I0KEW0_9BACT</name>
<dbReference type="AlphaFoldDB" id="I0KEW0"/>
<organism evidence="1 2">
    <name type="scientific">Fibrella aestuarina BUZ 2</name>
    <dbReference type="NCBI Taxonomy" id="1166018"/>
    <lineage>
        <taxon>Bacteria</taxon>
        <taxon>Pseudomonadati</taxon>
        <taxon>Bacteroidota</taxon>
        <taxon>Cytophagia</taxon>
        <taxon>Cytophagales</taxon>
        <taxon>Spirosomataceae</taxon>
        <taxon>Fibrella</taxon>
    </lineage>
</organism>
<dbReference type="STRING" id="1166018.FAES_4664"/>
<dbReference type="eggNOG" id="ENOG502Z7KY">
    <property type="taxonomic scope" value="Bacteria"/>
</dbReference>
<evidence type="ECO:0000313" key="1">
    <source>
        <dbReference type="EMBL" id="CCH02663.1"/>
    </source>
</evidence>
<protein>
    <recommendedName>
        <fullName evidence="3">DUF4256 domain-containing protein</fullName>
    </recommendedName>
</protein>
<dbReference type="PATRIC" id="fig|1166018.3.peg.1630"/>
<dbReference type="InterPro" id="IPR025352">
    <property type="entry name" value="DUF4256"/>
</dbReference>
<gene>
    <name evidence="1" type="ORF">FAES_4664</name>
</gene>
<sequence length="196" mass="22028">MINHNPQIEPAMAKELSTEERDELIKVVKARFEKNKQRHAGIDWADVQARLEAKPEKLWALQAMEDTGGEPDVVAYDASTGEYVFYDCSAESPTGRRSLCYDHDALEARKDDKPDNSAVEMAAELGIDLLTEAQYRELQTLGQFDAKTSSWLQTPPAIRQLGGALFADFRYNTVFVYHNGASSYYAARAFRGSLRV</sequence>
<evidence type="ECO:0000313" key="2">
    <source>
        <dbReference type="Proteomes" id="UP000011058"/>
    </source>
</evidence>
<dbReference type="Proteomes" id="UP000011058">
    <property type="component" value="Chromosome"/>
</dbReference>